<protein>
    <recommendedName>
        <fullName evidence="6">Cytochrome b5 heme-binding domain-containing protein</fullName>
    </recommendedName>
</protein>
<evidence type="ECO:0000256" key="4">
    <source>
        <dbReference type="ARBA" id="ARBA00038168"/>
    </source>
</evidence>
<organism evidence="7 8">
    <name type="scientific">Candidatus Harrisonbacteria bacterium CG10_big_fil_rev_8_21_14_0_10_40_38</name>
    <dbReference type="NCBI Taxonomy" id="1974583"/>
    <lineage>
        <taxon>Bacteria</taxon>
        <taxon>Candidatus Harrisoniibacteriota</taxon>
    </lineage>
</organism>
<dbReference type="PROSITE" id="PS50255">
    <property type="entry name" value="CYTOCHROME_B5_2"/>
    <property type="match status" value="1"/>
</dbReference>
<dbReference type="GO" id="GO:0020037">
    <property type="term" value="F:heme binding"/>
    <property type="evidence" value="ECO:0007669"/>
    <property type="project" value="TreeGrafter"/>
</dbReference>
<keyword evidence="3" id="KW-0408">Iron</keyword>
<dbReference type="PANTHER" id="PTHR19359">
    <property type="entry name" value="CYTOCHROME B5"/>
    <property type="match status" value="1"/>
</dbReference>
<feature type="domain" description="Cytochrome b5 heme-binding" evidence="6">
    <location>
        <begin position="67"/>
        <end position="144"/>
    </location>
</feature>
<dbReference type="AlphaFoldDB" id="A0A2H0UST7"/>
<dbReference type="GO" id="GO:0016020">
    <property type="term" value="C:membrane"/>
    <property type="evidence" value="ECO:0007669"/>
    <property type="project" value="TreeGrafter"/>
</dbReference>
<dbReference type="SMART" id="SM01117">
    <property type="entry name" value="Cyt-b5"/>
    <property type="match status" value="1"/>
</dbReference>
<evidence type="ECO:0000256" key="3">
    <source>
        <dbReference type="ARBA" id="ARBA00023004"/>
    </source>
</evidence>
<keyword evidence="2" id="KW-0479">Metal-binding</keyword>
<evidence type="ECO:0000313" key="7">
    <source>
        <dbReference type="EMBL" id="PIR89457.1"/>
    </source>
</evidence>
<comment type="caution">
    <text evidence="7">The sequence shown here is derived from an EMBL/GenBank/DDBJ whole genome shotgun (WGS) entry which is preliminary data.</text>
</comment>
<dbReference type="InterPro" id="IPR001199">
    <property type="entry name" value="Cyt_B5-like_heme/steroid-bd"/>
</dbReference>
<dbReference type="InterPro" id="IPR036400">
    <property type="entry name" value="Cyt_B5-like_heme/steroid_sf"/>
</dbReference>
<dbReference type="Proteomes" id="UP000231157">
    <property type="component" value="Unassembled WGS sequence"/>
</dbReference>
<dbReference type="Pfam" id="PF00173">
    <property type="entry name" value="Cyt-b5"/>
    <property type="match status" value="1"/>
</dbReference>
<dbReference type="GO" id="GO:0046872">
    <property type="term" value="F:metal ion binding"/>
    <property type="evidence" value="ECO:0007669"/>
    <property type="project" value="UniProtKB-KW"/>
</dbReference>
<name>A0A2H0UST7_9BACT</name>
<evidence type="ECO:0000256" key="1">
    <source>
        <dbReference type="ARBA" id="ARBA00022617"/>
    </source>
</evidence>
<dbReference type="EMBL" id="PFAZ01000001">
    <property type="protein sequence ID" value="PIR89457.1"/>
    <property type="molecule type" value="Genomic_DNA"/>
</dbReference>
<dbReference type="SUPFAM" id="SSF55856">
    <property type="entry name" value="Cytochrome b5-like heme/steroid binding domain"/>
    <property type="match status" value="1"/>
</dbReference>
<keyword evidence="1" id="KW-0349">Heme</keyword>
<reference evidence="8" key="1">
    <citation type="submission" date="2017-09" db="EMBL/GenBank/DDBJ databases">
        <title>Depth-based differentiation of microbial function through sediment-hosted aquifers and enrichment of novel symbionts in the deep terrestrial subsurface.</title>
        <authorList>
            <person name="Probst A.J."/>
            <person name="Ladd B."/>
            <person name="Jarett J.K."/>
            <person name="Geller-Mcgrath D.E."/>
            <person name="Sieber C.M.K."/>
            <person name="Emerson J.B."/>
            <person name="Anantharaman K."/>
            <person name="Thomas B.C."/>
            <person name="Malmstrom R."/>
            <person name="Stieglmeier M."/>
            <person name="Klingl A."/>
            <person name="Woyke T."/>
            <person name="Ryan C.M."/>
            <person name="Banfield J.F."/>
        </authorList>
    </citation>
    <scope>NUCLEOTIDE SEQUENCE [LARGE SCALE GENOMIC DNA]</scope>
</reference>
<dbReference type="PANTHER" id="PTHR19359:SF95">
    <property type="entry name" value="CYTOCHROME B5 TYPE B"/>
    <property type="match status" value="1"/>
</dbReference>
<accession>A0A2H0UST7</accession>
<comment type="similarity">
    <text evidence="4">Belongs to the cytochrome b5 family.</text>
</comment>
<evidence type="ECO:0000256" key="2">
    <source>
        <dbReference type="ARBA" id="ARBA00022723"/>
    </source>
</evidence>
<dbReference type="Gene3D" id="3.10.120.10">
    <property type="entry name" value="Cytochrome b5-like heme/steroid binding domain"/>
    <property type="match status" value="1"/>
</dbReference>
<proteinExistence type="inferred from homology"/>
<dbReference type="InterPro" id="IPR050668">
    <property type="entry name" value="Cytochrome_b5"/>
</dbReference>
<evidence type="ECO:0000313" key="8">
    <source>
        <dbReference type="Proteomes" id="UP000231157"/>
    </source>
</evidence>
<feature type="region of interest" description="Disordered" evidence="5">
    <location>
        <begin position="28"/>
        <end position="74"/>
    </location>
</feature>
<dbReference type="PRINTS" id="PR00363">
    <property type="entry name" value="CYTOCHROMEB5"/>
</dbReference>
<evidence type="ECO:0000259" key="6">
    <source>
        <dbReference type="PROSITE" id="PS50255"/>
    </source>
</evidence>
<gene>
    <name evidence="7" type="ORF">COU07_00970</name>
</gene>
<sequence>MNKIVIGIIILLVIGGGIYLLNGSSQTGSPDLGGEDDSMETASPSPAMSAIPEESGSMMEKSPTAMEEGISSADVAKHNSKTSCWTIIDGKVYDLTEWIGQHPGGQQAILSLCGKDGTEAFRNQHDHNKKQENLLVGFYKGDLAK</sequence>
<evidence type="ECO:0000256" key="5">
    <source>
        <dbReference type="SAM" id="MobiDB-lite"/>
    </source>
</evidence>